<gene>
    <name evidence="7" type="ORF">HHL09_06065</name>
</gene>
<keyword evidence="3" id="KW-0547">Nucleotide-binding</keyword>
<keyword evidence="4 7" id="KW-0067">ATP-binding</keyword>
<reference evidence="7 8" key="1">
    <citation type="submission" date="2020-04" db="EMBL/GenBank/DDBJ databases">
        <title>Luteolibacter sp. G-1-1-1 isolated from soil.</title>
        <authorList>
            <person name="Dahal R.H."/>
        </authorList>
    </citation>
    <scope>NUCLEOTIDE SEQUENCE [LARGE SCALE GENOMIC DNA]</scope>
    <source>
        <strain evidence="7 8">G-1-1-1</strain>
    </source>
</reference>
<evidence type="ECO:0000256" key="2">
    <source>
        <dbReference type="ARBA" id="ARBA00022448"/>
    </source>
</evidence>
<dbReference type="KEGG" id="luo:HHL09_06065"/>
<keyword evidence="2" id="KW-0813">Transport</keyword>
<feature type="domain" description="ABC transporter" evidence="6">
    <location>
        <begin position="2"/>
        <end position="235"/>
    </location>
</feature>
<dbReference type="AlphaFoldDB" id="A0A858RFI4"/>
<protein>
    <submittedName>
        <fullName evidence="7">ABC transporter ATP-binding protein</fullName>
    </submittedName>
</protein>
<dbReference type="InterPro" id="IPR030660">
    <property type="entry name" value="ABC_branched_ATPase_LivF/BraG"/>
</dbReference>
<dbReference type="PROSITE" id="PS50893">
    <property type="entry name" value="ABC_TRANSPORTER_2"/>
    <property type="match status" value="1"/>
</dbReference>
<evidence type="ECO:0000256" key="5">
    <source>
        <dbReference type="ARBA" id="ARBA00022970"/>
    </source>
</evidence>
<dbReference type="CDD" id="cd03224">
    <property type="entry name" value="ABC_TM1139_LivF_branched"/>
    <property type="match status" value="1"/>
</dbReference>
<dbReference type="SMART" id="SM00382">
    <property type="entry name" value="AAA"/>
    <property type="match status" value="1"/>
</dbReference>
<dbReference type="Pfam" id="PF00005">
    <property type="entry name" value="ABC_tran"/>
    <property type="match status" value="1"/>
</dbReference>
<dbReference type="GO" id="GO:0015807">
    <property type="term" value="P:L-amino acid transport"/>
    <property type="evidence" value="ECO:0007669"/>
    <property type="project" value="TreeGrafter"/>
</dbReference>
<dbReference type="GO" id="GO:0016887">
    <property type="term" value="F:ATP hydrolysis activity"/>
    <property type="evidence" value="ECO:0007669"/>
    <property type="project" value="InterPro"/>
</dbReference>
<dbReference type="InterPro" id="IPR027417">
    <property type="entry name" value="P-loop_NTPase"/>
</dbReference>
<evidence type="ECO:0000313" key="8">
    <source>
        <dbReference type="Proteomes" id="UP000501812"/>
    </source>
</evidence>
<evidence type="ECO:0000256" key="3">
    <source>
        <dbReference type="ARBA" id="ARBA00022741"/>
    </source>
</evidence>
<proteinExistence type="inferred from homology"/>
<dbReference type="PIRSF" id="PIRSF039137">
    <property type="entry name" value="ABC_branched_ATPase"/>
    <property type="match status" value="1"/>
</dbReference>
<dbReference type="InterPro" id="IPR003439">
    <property type="entry name" value="ABC_transporter-like_ATP-bd"/>
</dbReference>
<accession>A0A858RFI4</accession>
<sequence>MLEVENLHVSYGSIKALHGVSLKVPQGSIVTLIGANGAGKSTTLRALSGLVKSNSGTIRYDGDEITRLAPHKIVSRRLCHVPEGRMVFANLTVHENLVMGAYLQKDKAWIAKQTEYVFHLFPRLKERENQAAGTMSGGEQQMLAIGRALLGNPKFLMLDEPSLGIAPLLVKAIFERIVEINKEQGLTILLVEQNANLALDISSYGYVLETGSVLLEGPSADLKANPKVQEAYLGG</sequence>
<dbReference type="InterPro" id="IPR017871">
    <property type="entry name" value="ABC_transporter-like_CS"/>
</dbReference>
<dbReference type="SUPFAM" id="SSF52540">
    <property type="entry name" value="P-loop containing nucleoside triphosphate hydrolases"/>
    <property type="match status" value="1"/>
</dbReference>
<organism evidence="7 8">
    <name type="scientific">Luteolibacter luteus</name>
    <dbReference type="NCBI Taxonomy" id="2728835"/>
    <lineage>
        <taxon>Bacteria</taxon>
        <taxon>Pseudomonadati</taxon>
        <taxon>Verrucomicrobiota</taxon>
        <taxon>Verrucomicrobiia</taxon>
        <taxon>Verrucomicrobiales</taxon>
        <taxon>Verrucomicrobiaceae</taxon>
        <taxon>Luteolibacter</taxon>
    </lineage>
</organism>
<dbReference type="GO" id="GO:0005524">
    <property type="term" value="F:ATP binding"/>
    <property type="evidence" value="ECO:0007669"/>
    <property type="project" value="UniProtKB-KW"/>
</dbReference>
<dbReference type="EMBL" id="CP051774">
    <property type="protein sequence ID" value="QJE95361.1"/>
    <property type="molecule type" value="Genomic_DNA"/>
</dbReference>
<dbReference type="PANTHER" id="PTHR43820">
    <property type="entry name" value="HIGH-AFFINITY BRANCHED-CHAIN AMINO ACID TRANSPORT ATP-BINDING PROTEIN LIVF"/>
    <property type="match status" value="1"/>
</dbReference>
<comment type="similarity">
    <text evidence="1">Belongs to the ABC transporter superfamily.</text>
</comment>
<dbReference type="InterPro" id="IPR032823">
    <property type="entry name" value="BCA_ABC_TP_C"/>
</dbReference>
<dbReference type="PROSITE" id="PS00211">
    <property type="entry name" value="ABC_TRANSPORTER_1"/>
    <property type="match status" value="1"/>
</dbReference>
<dbReference type="Pfam" id="PF12399">
    <property type="entry name" value="BCA_ABC_TP_C"/>
    <property type="match status" value="1"/>
</dbReference>
<dbReference type="InterPro" id="IPR052156">
    <property type="entry name" value="BCAA_Transport_ATP-bd_LivF"/>
</dbReference>
<keyword evidence="5" id="KW-0029">Amino-acid transport</keyword>
<evidence type="ECO:0000256" key="4">
    <source>
        <dbReference type="ARBA" id="ARBA00022840"/>
    </source>
</evidence>
<evidence type="ECO:0000259" key="6">
    <source>
        <dbReference type="PROSITE" id="PS50893"/>
    </source>
</evidence>
<evidence type="ECO:0000256" key="1">
    <source>
        <dbReference type="ARBA" id="ARBA00005417"/>
    </source>
</evidence>
<dbReference type="PANTHER" id="PTHR43820:SF4">
    <property type="entry name" value="HIGH-AFFINITY BRANCHED-CHAIN AMINO ACID TRANSPORT ATP-BINDING PROTEIN LIVF"/>
    <property type="match status" value="1"/>
</dbReference>
<keyword evidence="8" id="KW-1185">Reference proteome</keyword>
<dbReference type="InterPro" id="IPR003593">
    <property type="entry name" value="AAA+_ATPase"/>
</dbReference>
<dbReference type="Proteomes" id="UP000501812">
    <property type="component" value="Chromosome"/>
</dbReference>
<dbReference type="Gene3D" id="3.40.50.300">
    <property type="entry name" value="P-loop containing nucleotide triphosphate hydrolases"/>
    <property type="match status" value="1"/>
</dbReference>
<dbReference type="RefSeq" id="WP_169453675.1">
    <property type="nucleotide sequence ID" value="NZ_CP051774.1"/>
</dbReference>
<name>A0A858RFI4_9BACT</name>
<evidence type="ECO:0000313" key="7">
    <source>
        <dbReference type="EMBL" id="QJE95361.1"/>
    </source>
</evidence>
<dbReference type="GO" id="GO:0015658">
    <property type="term" value="F:branched-chain amino acid transmembrane transporter activity"/>
    <property type="evidence" value="ECO:0007669"/>
    <property type="project" value="InterPro"/>
</dbReference>